<dbReference type="Pfam" id="PF00459">
    <property type="entry name" value="Inositol_P"/>
    <property type="match status" value="1"/>
</dbReference>
<comment type="cofactor">
    <cofactor evidence="1">
        <name>Mg(2+)</name>
        <dbReference type="ChEBI" id="CHEBI:18420"/>
    </cofactor>
</comment>
<name>A0A951QCK0_9CYAN</name>
<dbReference type="GO" id="GO:0046872">
    <property type="term" value="F:metal ion binding"/>
    <property type="evidence" value="ECO:0007669"/>
    <property type="project" value="UniProtKB-KW"/>
</dbReference>
<keyword evidence="1" id="KW-0460">Magnesium</keyword>
<protein>
    <submittedName>
        <fullName evidence="2">Inositol monophosphatase family protein</fullName>
    </submittedName>
</protein>
<dbReference type="Proteomes" id="UP000757435">
    <property type="component" value="Unassembled WGS sequence"/>
</dbReference>
<accession>A0A951QCK0</accession>
<dbReference type="PANTHER" id="PTHR43028:SF5">
    <property type="entry name" value="3'(2'),5'-BISPHOSPHATE NUCLEOTIDASE 1"/>
    <property type="match status" value="1"/>
</dbReference>
<dbReference type="PANTHER" id="PTHR43028">
    <property type="entry name" value="3'(2'),5'-BISPHOSPHATE NUCLEOTIDASE 1"/>
    <property type="match status" value="1"/>
</dbReference>
<dbReference type="AlphaFoldDB" id="A0A951QCK0"/>
<dbReference type="Gene3D" id="3.40.190.80">
    <property type="match status" value="1"/>
</dbReference>
<dbReference type="CDD" id="cd01637">
    <property type="entry name" value="IMPase_like"/>
    <property type="match status" value="1"/>
</dbReference>
<feature type="binding site" evidence="1">
    <location>
        <position position="110"/>
    </location>
    <ligand>
        <name>Mg(2+)</name>
        <dbReference type="ChEBI" id="CHEBI:18420"/>
        <label>1</label>
        <note>catalytic</note>
    </ligand>
</feature>
<feature type="binding site" evidence="1">
    <location>
        <position position="68"/>
    </location>
    <ligand>
        <name>Mg(2+)</name>
        <dbReference type="ChEBI" id="CHEBI:18420"/>
        <label>1</label>
        <note>catalytic</note>
    </ligand>
</feature>
<feature type="binding site" evidence="1">
    <location>
        <position position="109"/>
    </location>
    <ligand>
        <name>Mg(2+)</name>
        <dbReference type="ChEBI" id="CHEBI:18420"/>
        <label>1</label>
        <note>catalytic</note>
    </ligand>
</feature>
<reference evidence="2" key="1">
    <citation type="submission" date="2021-05" db="EMBL/GenBank/DDBJ databases">
        <authorList>
            <person name="Pietrasiak N."/>
            <person name="Ward R."/>
            <person name="Stajich J.E."/>
            <person name="Kurbessoian T."/>
        </authorList>
    </citation>
    <scope>NUCLEOTIDE SEQUENCE</scope>
    <source>
        <strain evidence="2">UHER 2000/2452</strain>
    </source>
</reference>
<dbReference type="EMBL" id="JAHHHD010000008">
    <property type="protein sequence ID" value="MBW4658878.1"/>
    <property type="molecule type" value="Genomic_DNA"/>
</dbReference>
<proteinExistence type="predicted"/>
<dbReference type="Gene3D" id="3.30.540.10">
    <property type="entry name" value="Fructose-1,6-Bisphosphatase, subunit A, domain 1"/>
    <property type="match status" value="1"/>
</dbReference>
<feature type="binding site" evidence="1">
    <location>
        <position position="107"/>
    </location>
    <ligand>
        <name>Mg(2+)</name>
        <dbReference type="ChEBI" id="CHEBI:18420"/>
        <label>1</label>
        <note>catalytic</note>
    </ligand>
</feature>
<dbReference type="InterPro" id="IPR000760">
    <property type="entry name" value="Inositol_monophosphatase-like"/>
</dbReference>
<gene>
    <name evidence="2" type="ORF">KME15_09395</name>
</gene>
<sequence length="304" mass="33527">MHLSADQRQSIQRLIRDCGRQAQQMAAEKFQVYEKGRDDYVTDVDRALDARLTAGFSQLFPQDGIITEENSQSWQVLGQIGSGQIGSGQISLEQSKEQADRRLWLIDPIDGTDDFIQGKPHYSVMVGLLEAGQPIAGWVYAPEFDQLYFGGSDWGLFQQLGDAESIPLIPQSPQPPSDHFCPILMGYKDQRRYGQAITQFIPGVQFDCIGSFGLKVMRVICGQAGLYVYLNGRVKLWDTVGPLALAEAAGLVCCDLEGNPLKFTADAVDPQTLAHDQTIVIGWADYVEALRSPLQQAIAQSKLG</sequence>
<dbReference type="InterPro" id="IPR050725">
    <property type="entry name" value="CysQ/Inositol_MonoPase"/>
</dbReference>
<keyword evidence="1" id="KW-0479">Metal-binding</keyword>
<comment type="caution">
    <text evidence="2">The sequence shown here is derived from an EMBL/GenBank/DDBJ whole genome shotgun (WGS) entry which is preliminary data.</text>
</comment>
<feature type="binding site" evidence="1">
    <location>
        <position position="238"/>
    </location>
    <ligand>
        <name>Mg(2+)</name>
        <dbReference type="ChEBI" id="CHEBI:18420"/>
        <label>1</label>
        <note>catalytic</note>
    </ligand>
</feature>
<evidence type="ECO:0000256" key="1">
    <source>
        <dbReference type="PIRSR" id="PIRSR600760-2"/>
    </source>
</evidence>
<organism evidence="2 3">
    <name type="scientific">Drouetiella hepatica Uher 2000/2452</name>
    <dbReference type="NCBI Taxonomy" id="904376"/>
    <lineage>
        <taxon>Bacteria</taxon>
        <taxon>Bacillati</taxon>
        <taxon>Cyanobacteriota</taxon>
        <taxon>Cyanophyceae</taxon>
        <taxon>Oculatellales</taxon>
        <taxon>Oculatellaceae</taxon>
        <taxon>Drouetiella</taxon>
    </lineage>
</organism>
<dbReference type="SUPFAM" id="SSF56655">
    <property type="entry name" value="Carbohydrate phosphatase"/>
    <property type="match status" value="1"/>
</dbReference>
<reference evidence="2" key="2">
    <citation type="journal article" date="2022" name="Microbiol. Resour. Announc.">
        <title>Metagenome Sequencing to Explore Phylogenomics of Terrestrial Cyanobacteria.</title>
        <authorList>
            <person name="Ward R.D."/>
            <person name="Stajich J.E."/>
            <person name="Johansen J.R."/>
            <person name="Huntemann M."/>
            <person name="Clum A."/>
            <person name="Foster B."/>
            <person name="Foster B."/>
            <person name="Roux S."/>
            <person name="Palaniappan K."/>
            <person name="Varghese N."/>
            <person name="Mukherjee S."/>
            <person name="Reddy T.B.K."/>
            <person name="Daum C."/>
            <person name="Copeland A."/>
            <person name="Chen I.A."/>
            <person name="Ivanova N.N."/>
            <person name="Kyrpides N.C."/>
            <person name="Shapiro N."/>
            <person name="Eloe-Fadrosh E.A."/>
            <person name="Pietrasiak N."/>
        </authorList>
    </citation>
    <scope>NUCLEOTIDE SEQUENCE</scope>
    <source>
        <strain evidence="2">UHER 2000/2452</strain>
    </source>
</reference>
<evidence type="ECO:0000313" key="2">
    <source>
        <dbReference type="EMBL" id="MBW4658878.1"/>
    </source>
</evidence>
<evidence type="ECO:0000313" key="3">
    <source>
        <dbReference type="Proteomes" id="UP000757435"/>
    </source>
</evidence>